<name>A0A5U3CQE2_SALDZ</name>
<dbReference type="InterPro" id="IPR046748">
    <property type="entry name" value="HipA_2"/>
</dbReference>
<protein>
    <recommendedName>
        <fullName evidence="1">HipA-like kinase domain-containing protein</fullName>
    </recommendedName>
</protein>
<dbReference type="AlphaFoldDB" id="A0A5U3CQE2"/>
<accession>A0A5U3CQE2</accession>
<gene>
    <name evidence="2" type="ORF">PG27_01310</name>
</gene>
<sequence>MQNNYLQVTAYTRRMNDGMTQPFLCTCQDELAYIVKGRPKLRQKELVAEFISAHLARQIGLPCPDFCIVDVGQEIIEFMPDLRGELSPGPAFATRFVENASTINIQQARSAVNIQDQKKIFFFDRWINNADRSLTDIGGNVNIIFDAVNNRYYLIDHNLAFAQDTTDDEYDVHVYSANGRKWEFDILDKPELMDLASGAIGSVEEKFNQVPDEWFSSDEERELMLNEIMNCLNRVSDREFWSNIK</sequence>
<dbReference type="Pfam" id="PF20613">
    <property type="entry name" value="HipA_2"/>
    <property type="match status" value="1"/>
</dbReference>
<feature type="domain" description="HipA-like kinase" evidence="1">
    <location>
        <begin position="12"/>
        <end position="244"/>
    </location>
</feature>
<evidence type="ECO:0000313" key="2">
    <source>
        <dbReference type="EMBL" id="EBP3691938.1"/>
    </source>
</evidence>
<proteinExistence type="predicted"/>
<comment type="caution">
    <text evidence="2">The sequence shown here is derived from an EMBL/GenBank/DDBJ whole genome shotgun (WGS) entry which is preliminary data.</text>
</comment>
<dbReference type="EMBL" id="AAGLNK010000001">
    <property type="protein sequence ID" value="EBP3691938.1"/>
    <property type="molecule type" value="Genomic_DNA"/>
</dbReference>
<evidence type="ECO:0000259" key="1">
    <source>
        <dbReference type="Pfam" id="PF20613"/>
    </source>
</evidence>
<organism evidence="2">
    <name type="scientific">Salmonella diarizonae</name>
    <dbReference type="NCBI Taxonomy" id="59204"/>
    <lineage>
        <taxon>Bacteria</taxon>
        <taxon>Pseudomonadati</taxon>
        <taxon>Pseudomonadota</taxon>
        <taxon>Gammaproteobacteria</taxon>
        <taxon>Enterobacterales</taxon>
        <taxon>Enterobacteriaceae</taxon>
        <taxon>Salmonella</taxon>
    </lineage>
</organism>
<reference evidence="2" key="1">
    <citation type="submission" date="2018-07" db="EMBL/GenBank/DDBJ databases">
        <authorList>
            <consortium name="GenomeTrakr network: Whole genome sequencing for foodborne pathogen traceback"/>
        </authorList>
    </citation>
    <scope>NUCLEOTIDE SEQUENCE</scope>
    <source>
        <strain evidence="2">CFSAN008697</strain>
    </source>
</reference>